<feature type="non-terminal residue" evidence="2">
    <location>
        <position position="1"/>
    </location>
</feature>
<evidence type="ECO:0000256" key="1">
    <source>
        <dbReference type="SAM" id="MobiDB-lite"/>
    </source>
</evidence>
<proteinExistence type="predicted"/>
<gene>
    <name evidence="2" type="ORF">GNQ48_34450</name>
</gene>
<protein>
    <submittedName>
        <fullName evidence="2">Uncharacterized protein</fullName>
    </submittedName>
</protein>
<reference evidence="2 3" key="1">
    <citation type="submission" date="2019-11" db="EMBL/GenBank/DDBJ databases">
        <title>Genomes of ocular Pseudomonas aeruginosa isolates.</title>
        <authorList>
            <person name="Khan M."/>
            <person name="Rice S.A."/>
            <person name="Willcox M.D.P."/>
            <person name="Stapleton F."/>
        </authorList>
    </citation>
    <scope>NUCLEOTIDE SEQUENCE [LARGE SCALE GENOMIC DNA]</scope>
    <source>
        <strain evidence="2 3">PA221</strain>
    </source>
</reference>
<sequence length="83" mass="9192">LALLSFIAEVKKDNVIFAMEEPEIALPPHTQRRIAKYLLEETADSTPSGHPVRSHLARHSTATWPPVPRPSGRAVGAQRRRGC</sequence>
<name>A0A844NWX4_PSEAI</name>
<comment type="caution">
    <text evidence="2">The sequence shown here is derived from an EMBL/GenBank/DDBJ whole genome shotgun (WGS) entry which is preliminary data.</text>
</comment>
<feature type="region of interest" description="Disordered" evidence="1">
    <location>
        <begin position="42"/>
        <end position="83"/>
    </location>
</feature>
<accession>A0A844NWX4</accession>
<dbReference type="AlphaFoldDB" id="A0A844NWX4"/>
<organism evidence="2 3">
    <name type="scientific">Pseudomonas aeruginosa</name>
    <dbReference type="NCBI Taxonomy" id="287"/>
    <lineage>
        <taxon>Bacteria</taxon>
        <taxon>Pseudomonadati</taxon>
        <taxon>Pseudomonadota</taxon>
        <taxon>Gammaproteobacteria</taxon>
        <taxon>Pseudomonadales</taxon>
        <taxon>Pseudomonadaceae</taxon>
        <taxon>Pseudomonas</taxon>
    </lineage>
</organism>
<evidence type="ECO:0000313" key="3">
    <source>
        <dbReference type="Proteomes" id="UP000433532"/>
    </source>
</evidence>
<dbReference type="Proteomes" id="UP000433532">
    <property type="component" value="Unassembled WGS sequence"/>
</dbReference>
<evidence type="ECO:0000313" key="2">
    <source>
        <dbReference type="EMBL" id="MUI40033.1"/>
    </source>
</evidence>
<feature type="non-terminal residue" evidence="2">
    <location>
        <position position="83"/>
    </location>
</feature>
<dbReference type="EMBL" id="WOAD01000258">
    <property type="protein sequence ID" value="MUI40033.1"/>
    <property type="molecule type" value="Genomic_DNA"/>
</dbReference>